<dbReference type="InterPro" id="IPR036390">
    <property type="entry name" value="WH_DNA-bd_sf"/>
</dbReference>
<comment type="function">
    <text evidence="1">Transcriptional repressor of xylose-utilizing enzymes.</text>
</comment>
<name>A0A6G3ZYY0_9BACL</name>
<dbReference type="PANTHER" id="PTHR18964:SF149">
    <property type="entry name" value="BIFUNCTIONAL UDP-N-ACETYLGLUCOSAMINE 2-EPIMERASE_N-ACETYLMANNOSAMINE KINASE"/>
    <property type="match status" value="1"/>
</dbReference>
<evidence type="ECO:0000256" key="2">
    <source>
        <dbReference type="ARBA" id="ARBA00006479"/>
    </source>
</evidence>
<dbReference type="InterPro" id="IPR043129">
    <property type="entry name" value="ATPase_NBD"/>
</dbReference>
<dbReference type="InterPro" id="IPR000835">
    <property type="entry name" value="HTH_MarR-typ"/>
</dbReference>
<protein>
    <submittedName>
        <fullName evidence="5">ROK family transcriptional regulator</fullName>
    </submittedName>
</protein>
<dbReference type="InterPro" id="IPR000600">
    <property type="entry name" value="ROK"/>
</dbReference>
<dbReference type="PANTHER" id="PTHR18964">
    <property type="entry name" value="ROK (REPRESSOR, ORF, KINASE) FAMILY"/>
    <property type="match status" value="1"/>
</dbReference>
<dbReference type="RefSeq" id="WP_163946431.1">
    <property type="nucleotide sequence ID" value="NZ_JAAIKC010000003.1"/>
</dbReference>
<dbReference type="SUPFAM" id="SSF53067">
    <property type="entry name" value="Actin-like ATPase domain"/>
    <property type="match status" value="1"/>
</dbReference>
<dbReference type="Pfam" id="PF12802">
    <property type="entry name" value="MarR_2"/>
    <property type="match status" value="1"/>
</dbReference>
<dbReference type="Gene3D" id="3.30.420.40">
    <property type="match status" value="2"/>
</dbReference>
<comment type="similarity">
    <text evidence="2">Belongs to the ROK (NagC/XylR) family.</text>
</comment>
<dbReference type="CDD" id="cd23763">
    <property type="entry name" value="ASKHA_ATPase_ROK"/>
    <property type="match status" value="1"/>
</dbReference>
<keyword evidence="3" id="KW-0119">Carbohydrate metabolism</keyword>
<feature type="domain" description="HTH marR-type" evidence="4">
    <location>
        <begin position="17"/>
        <end position="58"/>
    </location>
</feature>
<dbReference type="InterPro" id="IPR036388">
    <property type="entry name" value="WH-like_DNA-bd_sf"/>
</dbReference>
<dbReference type="EMBL" id="JAAIKC010000003">
    <property type="protein sequence ID" value="NEW06789.1"/>
    <property type="molecule type" value="Genomic_DNA"/>
</dbReference>
<dbReference type="AlphaFoldDB" id="A0A6G3ZYY0"/>
<dbReference type="GO" id="GO:0042732">
    <property type="term" value="P:D-xylose metabolic process"/>
    <property type="evidence" value="ECO:0007669"/>
    <property type="project" value="UniProtKB-KW"/>
</dbReference>
<dbReference type="Gene3D" id="1.10.10.10">
    <property type="entry name" value="Winged helix-like DNA-binding domain superfamily/Winged helix DNA-binding domain"/>
    <property type="match status" value="1"/>
</dbReference>
<sequence length="364" mass="39655">MSELSGKPEVLKKINTVMVLNLIRRQGPISRADIAKALNISRPTISNLVAQLLGDGEVIEIGEGESKGGKKPILLQINSDNAYVVGIHLSHPVTKIALANNVGDILARKDINTDTLDNIAAHLTEIIGECFQTAGLSIKKLSSIGIGISGIVNPTTGEIIHARFFPSLKGKQLKKKLKSKFKVPVLIDNDVYMGLIGQESVLEMKPSSMAFVTIGEVVGLGMIMDGKVFRGARHAAGEIGDMLINASQQLSEGFHAEGGYLERLLERSKQESILLENDQVSQYPFIIACSLFNITCMFDPERIFVGGKILQSTYLPVIQQLLHRMNPRAPVLESTFHKDDTELMGSLYVAIQILRENVSISGNS</sequence>
<gene>
    <name evidence="5" type="ORF">GK047_12275</name>
</gene>
<dbReference type="GO" id="GO:0003700">
    <property type="term" value="F:DNA-binding transcription factor activity"/>
    <property type="evidence" value="ECO:0007669"/>
    <property type="project" value="InterPro"/>
</dbReference>
<evidence type="ECO:0000259" key="4">
    <source>
        <dbReference type="Pfam" id="PF12802"/>
    </source>
</evidence>
<proteinExistence type="inferred from homology"/>
<accession>A0A6G3ZYY0</accession>
<organism evidence="5">
    <name type="scientific">Paenibacillus sp. SYP-B3998</name>
    <dbReference type="NCBI Taxonomy" id="2678564"/>
    <lineage>
        <taxon>Bacteria</taxon>
        <taxon>Bacillati</taxon>
        <taxon>Bacillota</taxon>
        <taxon>Bacilli</taxon>
        <taxon>Bacillales</taxon>
        <taxon>Paenibacillaceae</taxon>
        <taxon>Paenibacillus</taxon>
    </lineage>
</organism>
<reference evidence="5" key="1">
    <citation type="submission" date="2020-02" db="EMBL/GenBank/DDBJ databases">
        <authorList>
            <person name="Shen X.-R."/>
            <person name="Zhang Y.-X."/>
        </authorList>
    </citation>
    <scope>NUCLEOTIDE SEQUENCE</scope>
    <source>
        <strain evidence="5">SYP-B3998</strain>
    </source>
</reference>
<dbReference type="SUPFAM" id="SSF46785">
    <property type="entry name" value="Winged helix' DNA-binding domain"/>
    <property type="match status" value="1"/>
</dbReference>
<dbReference type="Pfam" id="PF00480">
    <property type="entry name" value="ROK"/>
    <property type="match status" value="1"/>
</dbReference>
<evidence type="ECO:0000313" key="5">
    <source>
        <dbReference type="EMBL" id="NEW06789.1"/>
    </source>
</evidence>
<keyword evidence="3" id="KW-0859">Xylose metabolism</keyword>
<comment type="caution">
    <text evidence="5">The sequence shown here is derived from an EMBL/GenBank/DDBJ whole genome shotgun (WGS) entry which is preliminary data.</text>
</comment>
<evidence type="ECO:0000256" key="3">
    <source>
        <dbReference type="ARBA" id="ARBA00022629"/>
    </source>
</evidence>
<evidence type="ECO:0000256" key="1">
    <source>
        <dbReference type="ARBA" id="ARBA00002486"/>
    </source>
</evidence>